<dbReference type="AlphaFoldDB" id="A0A067RDD1"/>
<dbReference type="EMBL" id="KK852540">
    <property type="protein sequence ID" value="KDR21772.1"/>
    <property type="molecule type" value="Genomic_DNA"/>
</dbReference>
<dbReference type="InParanoid" id="A0A067RDD1"/>
<accession>A0A067RDD1</accession>
<protein>
    <submittedName>
        <fullName evidence="1">Uncharacterized protein</fullName>
    </submittedName>
</protein>
<organism evidence="1 2">
    <name type="scientific">Zootermopsis nevadensis</name>
    <name type="common">Dampwood termite</name>
    <dbReference type="NCBI Taxonomy" id="136037"/>
    <lineage>
        <taxon>Eukaryota</taxon>
        <taxon>Metazoa</taxon>
        <taxon>Ecdysozoa</taxon>
        <taxon>Arthropoda</taxon>
        <taxon>Hexapoda</taxon>
        <taxon>Insecta</taxon>
        <taxon>Pterygota</taxon>
        <taxon>Neoptera</taxon>
        <taxon>Polyneoptera</taxon>
        <taxon>Dictyoptera</taxon>
        <taxon>Blattodea</taxon>
        <taxon>Blattoidea</taxon>
        <taxon>Termitoidae</taxon>
        <taxon>Termopsidae</taxon>
        <taxon>Zootermopsis</taxon>
    </lineage>
</organism>
<keyword evidence="2" id="KW-1185">Reference proteome</keyword>
<dbReference type="Proteomes" id="UP000027135">
    <property type="component" value="Unassembled WGS sequence"/>
</dbReference>
<gene>
    <name evidence="1" type="ORF">L798_03389</name>
</gene>
<evidence type="ECO:0000313" key="2">
    <source>
        <dbReference type="Proteomes" id="UP000027135"/>
    </source>
</evidence>
<sequence length="41" mass="5187">MMIPEGQRLRIVHVLFQLGSFRINWREERIWKLWNEARITY</sequence>
<evidence type="ECO:0000313" key="1">
    <source>
        <dbReference type="EMBL" id="KDR21772.1"/>
    </source>
</evidence>
<name>A0A067RDD1_ZOONE</name>
<reference evidence="1 2" key="1">
    <citation type="journal article" date="2014" name="Nat. Commun.">
        <title>Molecular traces of alternative social organization in a termite genome.</title>
        <authorList>
            <person name="Terrapon N."/>
            <person name="Li C."/>
            <person name="Robertson H.M."/>
            <person name="Ji L."/>
            <person name="Meng X."/>
            <person name="Booth W."/>
            <person name="Chen Z."/>
            <person name="Childers C.P."/>
            <person name="Glastad K.M."/>
            <person name="Gokhale K."/>
            <person name="Gowin J."/>
            <person name="Gronenberg W."/>
            <person name="Hermansen R.A."/>
            <person name="Hu H."/>
            <person name="Hunt B.G."/>
            <person name="Huylmans A.K."/>
            <person name="Khalil S.M."/>
            <person name="Mitchell R.D."/>
            <person name="Munoz-Torres M.C."/>
            <person name="Mustard J.A."/>
            <person name="Pan H."/>
            <person name="Reese J.T."/>
            <person name="Scharf M.E."/>
            <person name="Sun F."/>
            <person name="Vogel H."/>
            <person name="Xiao J."/>
            <person name="Yang W."/>
            <person name="Yang Z."/>
            <person name="Yang Z."/>
            <person name="Zhou J."/>
            <person name="Zhu J."/>
            <person name="Brent C.S."/>
            <person name="Elsik C.G."/>
            <person name="Goodisman M.A."/>
            <person name="Liberles D.A."/>
            <person name="Roe R.M."/>
            <person name="Vargo E.L."/>
            <person name="Vilcinskas A."/>
            <person name="Wang J."/>
            <person name="Bornberg-Bauer E."/>
            <person name="Korb J."/>
            <person name="Zhang G."/>
            <person name="Liebig J."/>
        </authorList>
    </citation>
    <scope>NUCLEOTIDE SEQUENCE [LARGE SCALE GENOMIC DNA]</scope>
    <source>
        <tissue evidence="1">Whole organism</tissue>
    </source>
</reference>
<proteinExistence type="predicted"/>